<dbReference type="AlphaFoldDB" id="A0AAN9Y9W4"/>
<proteinExistence type="predicted"/>
<evidence type="ECO:0000259" key="4">
    <source>
        <dbReference type="Pfam" id="PF00294"/>
    </source>
</evidence>
<name>A0AAN9Y9W4_9HEMI</name>
<dbReference type="GO" id="GO:0004730">
    <property type="term" value="F:pseudouridylate synthase activity"/>
    <property type="evidence" value="ECO:0007669"/>
    <property type="project" value="TreeGrafter"/>
</dbReference>
<dbReference type="InterPro" id="IPR011611">
    <property type="entry name" value="PfkB_dom"/>
</dbReference>
<dbReference type="InterPro" id="IPR029056">
    <property type="entry name" value="Ribokinase-like"/>
</dbReference>
<dbReference type="Pfam" id="PF00294">
    <property type="entry name" value="PfkB"/>
    <property type="match status" value="1"/>
</dbReference>
<evidence type="ECO:0000313" key="6">
    <source>
        <dbReference type="Proteomes" id="UP001367676"/>
    </source>
</evidence>
<keyword evidence="1" id="KW-0808">Transferase</keyword>
<dbReference type="EMBL" id="JBBCAQ010000007">
    <property type="protein sequence ID" value="KAK7602810.1"/>
    <property type="molecule type" value="Genomic_DNA"/>
</dbReference>
<evidence type="ECO:0000256" key="1">
    <source>
        <dbReference type="ARBA" id="ARBA00022679"/>
    </source>
</evidence>
<dbReference type="InterPro" id="IPR002139">
    <property type="entry name" value="Ribo/fructo_kinase"/>
</dbReference>
<reference evidence="5 6" key="1">
    <citation type="submission" date="2024-03" db="EMBL/GenBank/DDBJ databases">
        <title>Adaptation during the transition from Ophiocordyceps entomopathogen to insect associate is accompanied by gene loss and intensified selection.</title>
        <authorList>
            <person name="Ward C.M."/>
            <person name="Onetto C.A."/>
            <person name="Borneman A.R."/>
        </authorList>
    </citation>
    <scope>NUCLEOTIDE SEQUENCE [LARGE SCALE GENOMIC DNA]</scope>
    <source>
        <strain evidence="5">AWRI1</strain>
        <tissue evidence="5">Single Adult Female</tissue>
    </source>
</reference>
<dbReference type="PRINTS" id="PR00990">
    <property type="entry name" value="RIBOKINASE"/>
</dbReference>
<dbReference type="GO" id="GO:0005737">
    <property type="term" value="C:cytoplasm"/>
    <property type="evidence" value="ECO:0007669"/>
    <property type="project" value="TreeGrafter"/>
</dbReference>
<feature type="domain" description="Carbohydrate kinase PfkB" evidence="4">
    <location>
        <begin position="54"/>
        <end position="343"/>
    </location>
</feature>
<dbReference type="GO" id="GO:0016301">
    <property type="term" value="F:kinase activity"/>
    <property type="evidence" value="ECO:0007669"/>
    <property type="project" value="UniProtKB-KW"/>
</dbReference>
<keyword evidence="6" id="KW-1185">Reference proteome</keyword>
<evidence type="ECO:0000313" key="5">
    <source>
        <dbReference type="EMBL" id="KAK7602810.1"/>
    </source>
</evidence>
<comment type="caution">
    <text evidence="5">The sequence shown here is derived from an EMBL/GenBank/DDBJ whole genome shotgun (WGS) entry which is preliminary data.</text>
</comment>
<dbReference type="Proteomes" id="UP001367676">
    <property type="component" value="Unassembled WGS sequence"/>
</dbReference>
<dbReference type="PANTHER" id="PTHR42909">
    <property type="entry name" value="ZGC:136858"/>
    <property type="match status" value="1"/>
</dbReference>
<dbReference type="GO" id="GO:0016798">
    <property type="term" value="F:hydrolase activity, acting on glycosyl bonds"/>
    <property type="evidence" value="ECO:0007669"/>
    <property type="project" value="TreeGrafter"/>
</dbReference>
<keyword evidence="2" id="KW-0479">Metal-binding</keyword>
<dbReference type="SUPFAM" id="SSF53613">
    <property type="entry name" value="Ribokinase-like"/>
    <property type="match status" value="1"/>
</dbReference>
<evidence type="ECO:0000256" key="2">
    <source>
        <dbReference type="ARBA" id="ARBA00022723"/>
    </source>
</evidence>
<dbReference type="GO" id="GO:0046872">
    <property type="term" value="F:metal ion binding"/>
    <property type="evidence" value="ECO:0007669"/>
    <property type="project" value="UniProtKB-KW"/>
</dbReference>
<dbReference type="Gene3D" id="3.40.1190.20">
    <property type="match status" value="1"/>
</dbReference>
<gene>
    <name evidence="5" type="ORF">V9T40_006784</name>
</gene>
<sequence length="370" mass="40958">MIQYIDIDASNIDSFGFFTFVKYQYVLTYEGLKKRYKVKEPFEKGASYTTADRTEQVSTGKITLTAGGVGRNIADAISRLRLSKGEDPTNTYFIGSVGNDEAGQLLLQSLKHVNTESVFMLDEYSTACYAARLEVADSALAGVIHDARIHAALSPEKMYKCENIIAGSSFVIFDGNLSVKTIDTLVEICHRNKITSWFEPTDWNIISKPFIKPLGRVVDFISPNLRELQILAEHLTGKSRDKTVSNRSLEAILTEARDCAVHVLPFVPNIMVTLGKNGLIMVNEEKATYYEAVERHNVDHVYGVGDCTVAGFIVAFLNGLPEVQCVSVGMNAALQSLKSSQTIPETLSYQLVTETLPKHFQLPLTGKIKL</sequence>
<dbReference type="PANTHER" id="PTHR42909:SF1">
    <property type="entry name" value="CARBOHYDRATE KINASE PFKB DOMAIN-CONTAINING PROTEIN"/>
    <property type="match status" value="1"/>
</dbReference>
<keyword evidence="3" id="KW-0418">Kinase</keyword>
<accession>A0AAN9Y9W4</accession>
<protein>
    <recommendedName>
        <fullName evidence="4">Carbohydrate kinase PfkB domain-containing protein</fullName>
    </recommendedName>
</protein>
<organism evidence="5 6">
    <name type="scientific">Parthenolecanium corni</name>
    <dbReference type="NCBI Taxonomy" id="536013"/>
    <lineage>
        <taxon>Eukaryota</taxon>
        <taxon>Metazoa</taxon>
        <taxon>Ecdysozoa</taxon>
        <taxon>Arthropoda</taxon>
        <taxon>Hexapoda</taxon>
        <taxon>Insecta</taxon>
        <taxon>Pterygota</taxon>
        <taxon>Neoptera</taxon>
        <taxon>Paraneoptera</taxon>
        <taxon>Hemiptera</taxon>
        <taxon>Sternorrhyncha</taxon>
        <taxon>Coccoidea</taxon>
        <taxon>Coccidae</taxon>
        <taxon>Parthenolecanium</taxon>
    </lineage>
</organism>
<evidence type="ECO:0000256" key="3">
    <source>
        <dbReference type="ARBA" id="ARBA00022777"/>
    </source>
</evidence>
<dbReference type="GO" id="GO:0006796">
    <property type="term" value="P:phosphate-containing compound metabolic process"/>
    <property type="evidence" value="ECO:0007669"/>
    <property type="project" value="UniProtKB-ARBA"/>
</dbReference>